<evidence type="ECO:0000256" key="1">
    <source>
        <dbReference type="ARBA" id="ARBA00001946"/>
    </source>
</evidence>
<evidence type="ECO:0000256" key="5">
    <source>
        <dbReference type="ARBA" id="ARBA00022842"/>
    </source>
</evidence>
<dbReference type="GO" id="GO:0044281">
    <property type="term" value="P:small molecule metabolic process"/>
    <property type="evidence" value="ECO:0007669"/>
    <property type="project" value="UniProtKB-ARBA"/>
</dbReference>
<keyword evidence="3" id="KW-0479">Metal-binding</keyword>
<comment type="caution">
    <text evidence="6">The sequence shown here is derived from an EMBL/GenBank/DDBJ whole genome shotgun (WGS) entry which is preliminary data.</text>
</comment>
<evidence type="ECO:0000256" key="4">
    <source>
        <dbReference type="ARBA" id="ARBA00022801"/>
    </source>
</evidence>
<dbReference type="InterPro" id="IPR051400">
    <property type="entry name" value="HAD-like_hydrolase"/>
</dbReference>
<dbReference type="PANTHER" id="PTHR46470:SF2">
    <property type="entry name" value="GLYCERALDEHYDE 3-PHOSPHATE PHOSPHATASE"/>
    <property type="match status" value="1"/>
</dbReference>
<dbReference type="Proteomes" id="UP000885664">
    <property type="component" value="Unassembled WGS sequence"/>
</dbReference>
<keyword evidence="4 6" id="KW-0378">Hydrolase</keyword>
<comment type="cofactor">
    <cofactor evidence="1">
        <name>Mg(2+)</name>
        <dbReference type="ChEBI" id="CHEBI:18420"/>
    </cofactor>
</comment>
<accession>A0A7C2YSR1</accession>
<dbReference type="InterPro" id="IPR006439">
    <property type="entry name" value="HAD-SF_hydro_IA"/>
</dbReference>
<proteinExistence type="inferred from homology"/>
<evidence type="ECO:0000256" key="2">
    <source>
        <dbReference type="ARBA" id="ARBA00007958"/>
    </source>
</evidence>
<dbReference type="PRINTS" id="PR00413">
    <property type="entry name" value="HADHALOGNASE"/>
</dbReference>
<name>A0A7C2YSR1_9CREN</name>
<dbReference type="GO" id="GO:0046872">
    <property type="term" value="F:metal ion binding"/>
    <property type="evidence" value="ECO:0007669"/>
    <property type="project" value="UniProtKB-KW"/>
</dbReference>
<evidence type="ECO:0000256" key="3">
    <source>
        <dbReference type="ARBA" id="ARBA00022723"/>
    </source>
</evidence>
<dbReference type="EMBL" id="DSFE01000007">
    <property type="protein sequence ID" value="HEU97278.1"/>
    <property type="molecule type" value="Genomic_DNA"/>
</dbReference>
<comment type="similarity">
    <text evidence="2">Belongs to the HAD-like hydrolase superfamily.</text>
</comment>
<dbReference type="AlphaFoldDB" id="A0A7C2YSR1"/>
<dbReference type="InterPro" id="IPR023214">
    <property type="entry name" value="HAD_sf"/>
</dbReference>
<dbReference type="SFLD" id="SFLDG01129">
    <property type="entry name" value="C1.5:_HAD__Beta-PGM__Phosphata"/>
    <property type="match status" value="1"/>
</dbReference>
<dbReference type="GO" id="GO:0016791">
    <property type="term" value="F:phosphatase activity"/>
    <property type="evidence" value="ECO:0007669"/>
    <property type="project" value="TreeGrafter"/>
</dbReference>
<reference evidence="6" key="1">
    <citation type="journal article" date="2020" name="mSystems">
        <title>Genome- and Community-Level Interaction Insights into Carbon Utilization and Element Cycling Functions of Hydrothermarchaeota in Hydrothermal Sediment.</title>
        <authorList>
            <person name="Zhou Z."/>
            <person name="Liu Y."/>
            <person name="Xu W."/>
            <person name="Pan J."/>
            <person name="Luo Z.H."/>
            <person name="Li M."/>
        </authorList>
    </citation>
    <scope>NUCLEOTIDE SEQUENCE [LARGE SCALE GENOMIC DNA]</scope>
    <source>
        <strain evidence="6">SpSt-1259</strain>
    </source>
</reference>
<dbReference type="SFLD" id="SFLDS00003">
    <property type="entry name" value="Haloacid_Dehalogenase"/>
    <property type="match status" value="1"/>
</dbReference>
<dbReference type="SUPFAM" id="SSF56784">
    <property type="entry name" value="HAD-like"/>
    <property type="match status" value="1"/>
</dbReference>
<dbReference type="NCBIfam" id="TIGR01549">
    <property type="entry name" value="HAD-SF-IA-v1"/>
    <property type="match status" value="1"/>
</dbReference>
<dbReference type="Gene3D" id="1.10.150.400">
    <property type="match status" value="1"/>
</dbReference>
<dbReference type="Pfam" id="PF00702">
    <property type="entry name" value="Hydrolase"/>
    <property type="match status" value="1"/>
</dbReference>
<dbReference type="Gene3D" id="3.40.50.1000">
    <property type="entry name" value="HAD superfamily/HAD-like"/>
    <property type="match status" value="1"/>
</dbReference>
<dbReference type="PANTHER" id="PTHR46470">
    <property type="entry name" value="N-ACYLNEURAMINATE-9-PHOSPHATASE"/>
    <property type="match status" value="1"/>
</dbReference>
<gene>
    <name evidence="6" type="ORF">ENO36_00275</name>
</gene>
<sequence length="244" mass="27421">MHSEVWQKSQKLKGDRLKCLSFDIWNTLLDLGKLYSLIAEELSEITERRKEEMEAGLKSAYQKALSLRLEGAFRSPILDSARVFASELNITEEGLFRALVRAVMRAETGEMVFDDVHRALDELNAMNIKMGLLGNVMFWPGMVTRIILEKNGILRYFHSTIFSDESGVQKPDRAAFELLANRLECRLEEMVHVGDSLENDLAGALISGASAILIKRDSPTSFSIGKRAFVVRTLTEIPGLLSKL</sequence>
<keyword evidence="5" id="KW-0460">Magnesium</keyword>
<evidence type="ECO:0000313" key="6">
    <source>
        <dbReference type="EMBL" id="HEU97278.1"/>
    </source>
</evidence>
<organism evidence="6">
    <name type="scientific">Fervidicoccus fontis</name>
    <dbReference type="NCBI Taxonomy" id="683846"/>
    <lineage>
        <taxon>Archaea</taxon>
        <taxon>Thermoproteota</taxon>
        <taxon>Thermoprotei</taxon>
        <taxon>Fervidicoccales</taxon>
        <taxon>Fervidicoccaceae</taxon>
        <taxon>Fervidicoccus</taxon>
    </lineage>
</organism>
<protein>
    <submittedName>
        <fullName evidence="6">HAD family hydrolase</fullName>
    </submittedName>
</protein>
<dbReference type="InterPro" id="IPR036412">
    <property type="entry name" value="HAD-like_sf"/>
</dbReference>